<dbReference type="RefSeq" id="WP_408054826.1">
    <property type="nucleotide sequence ID" value="NZ_AP035884.1"/>
</dbReference>
<reference evidence="1" key="1">
    <citation type="submission" date="2024-07" db="EMBL/GenBank/DDBJ databases">
        <title>Complete genome sequences of cellulolytic bacteria, Kitasatospora sp. CMC57 and Streptomyces sp. CMC78, isolated from Japanese agricultural soil.</title>
        <authorList>
            <person name="Hashimoto T."/>
            <person name="Ito M."/>
            <person name="Iwamoto M."/>
            <person name="Fukahori D."/>
            <person name="Shoda T."/>
            <person name="Sakoda M."/>
            <person name="Morohoshi T."/>
            <person name="Mitsuboshi M."/>
            <person name="Nishizawa T."/>
        </authorList>
    </citation>
    <scope>NUCLEOTIDE SEQUENCE</scope>
    <source>
        <strain evidence="1">CMC78</strain>
    </source>
</reference>
<sequence>MEMFAGRTARLVVGNDGEVPLELMVEPWGDVHLILPKEKCVVVTHSSSEDGSWPGTRLGDEPFEVDHRSDSVTVWANGHCFHLSDRRGKEIAPYVYGGCPAQNTTV</sequence>
<proteinExistence type="predicted"/>
<evidence type="ECO:0000313" key="1">
    <source>
        <dbReference type="EMBL" id="BFP57530.1"/>
    </source>
</evidence>
<organism evidence="1">
    <name type="scientific">Streptomyces sp. CMC78</name>
    <dbReference type="NCBI Taxonomy" id="3231512"/>
    <lineage>
        <taxon>Bacteria</taxon>
        <taxon>Bacillati</taxon>
        <taxon>Actinomycetota</taxon>
        <taxon>Actinomycetes</taxon>
        <taxon>Kitasatosporales</taxon>
        <taxon>Streptomycetaceae</taxon>
        <taxon>Streptomyces</taxon>
    </lineage>
</organism>
<name>A0AB33KSH7_9ACTN</name>
<dbReference type="EMBL" id="AP035884">
    <property type="protein sequence ID" value="BFP57530.1"/>
    <property type="molecule type" value="Genomic_DNA"/>
</dbReference>
<accession>A0AB33KSH7</accession>
<dbReference type="AlphaFoldDB" id="A0AB33KSH7"/>
<gene>
    <name evidence="1" type="ORF">SCMC78_73370</name>
</gene>
<dbReference type="KEGG" id="stcm:SCMC78_73370"/>
<protein>
    <submittedName>
        <fullName evidence="1">Uncharacterized protein</fullName>
    </submittedName>
</protein>